<name>A0ABW2CH93_9ACTN</name>
<keyword evidence="1" id="KW-0732">Signal</keyword>
<evidence type="ECO:0000256" key="1">
    <source>
        <dbReference type="SAM" id="SignalP"/>
    </source>
</evidence>
<evidence type="ECO:0008006" key="4">
    <source>
        <dbReference type="Google" id="ProtNLM"/>
    </source>
</evidence>
<dbReference type="Proteomes" id="UP001596380">
    <property type="component" value="Unassembled WGS sequence"/>
</dbReference>
<protein>
    <recommendedName>
        <fullName evidence="4">Small secreted protein</fullName>
    </recommendedName>
</protein>
<accession>A0ABW2CH93</accession>
<reference evidence="3" key="1">
    <citation type="journal article" date="2019" name="Int. J. Syst. Evol. Microbiol.">
        <title>The Global Catalogue of Microorganisms (GCM) 10K type strain sequencing project: providing services to taxonomists for standard genome sequencing and annotation.</title>
        <authorList>
            <consortium name="The Broad Institute Genomics Platform"/>
            <consortium name="The Broad Institute Genome Sequencing Center for Infectious Disease"/>
            <person name="Wu L."/>
            <person name="Ma J."/>
        </authorList>
    </citation>
    <scope>NUCLEOTIDE SEQUENCE [LARGE SCALE GENOMIC DNA]</scope>
    <source>
        <strain evidence="3">JCM 3369</strain>
    </source>
</reference>
<gene>
    <name evidence="2" type="ORF">ACFQKB_12515</name>
</gene>
<evidence type="ECO:0000313" key="3">
    <source>
        <dbReference type="Proteomes" id="UP001596380"/>
    </source>
</evidence>
<organism evidence="2 3">
    <name type="scientific">Actinomadura yumaensis</name>
    <dbReference type="NCBI Taxonomy" id="111807"/>
    <lineage>
        <taxon>Bacteria</taxon>
        <taxon>Bacillati</taxon>
        <taxon>Actinomycetota</taxon>
        <taxon>Actinomycetes</taxon>
        <taxon>Streptosporangiales</taxon>
        <taxon>Thermomonosporaceae</taxon>
        <taxon>Actinomadura</taxon>
    </lineage>
</organism>
<sequence length="180" mass="18679">MIRRLVCGVVLASVTATSVAGCSDDSGDDKPTKAQLAWAGRICGTVKQSGATLRFPTVDPKNGPKSKSSIVKFLRDLSGSLKAQEATLRAAGAPPVDGGRAGYDTALANLTKVGQEVGATADALAKAKVKDKATLTRSLTDVGQKLARFNSYQGPTKDLRANPRLGAAFDQSSDCQRLGT</sequence>
<feature type="signal peptide" evidence="1">
    <location>
        <begin position="1"/>
        <end position="20"/>
    </location>
</feature>
<comment type="caution">
    <text evidence="2">The sequence shown here is derived from an EMBL/GenBank/DDBJ whole genome shotgun (WGS) entry which is preliminary data.</text>
</comment>
<feature type="chain" id="PRO_5047107984" description="Small secreted protein" evidence="1">
    <location>
        <begin position="21"/>
        <end position="180"/>
    </location>
</feature>
<dbReference type="PROSITE" id="PS51257">
    <property type="entry name" value="PROKAR_LIPOPROTEIN"/>
    <property type="match status" value="1"/>
</dbReference>
<dbReference type="EMBL" id="JBHSXS010000005">
    <property type="protein sequence ID" value="MFC6880585.1"/>
    <property type="molecule type" value="Genomic_DNA"/>
</dbReference>
<dbReference type="RefSeq" id="WP_160820825.1">
    <property type="nucleotide sequence ID" value="NZ_JBHSXE010000001.1"/>
</dbReference>
<proteinExistence type="predicted"/>
<evidence type="ECO:0000313" key="2">
    <source>
        <dbReference type="EMBL" id="MFC6880585.1"/>
    </source>
</evidence>
<keyword evidence="3" id="KW-1185">Reference proteome</keyword>